<evidence type="ECO:0000259" key="22">
    <source>
        <dbReference type="PROSITE" id="PS50110"/>
    </source>
</evidence>
<keyword evidence="14" id="KW-0472">Membrane</keyword>
<evidence type="ECO:0000259" key="20">
    <source>
        <dbReference type="PROSITE" id="PS50011"/>
    </source>
</evidence>
<evidence type="ECO:0000256" key="19">
    <source>
        <dbReference type="SAM" id="MobiDB-lite"/>
    </source>
</evidence>
<dbReference type="InterPro" id="IPR027417">
    <property type="entry name" value="P-loop_NTPase"/>
</dbReference>
<dbReference type="PROSITE" id="PS50005">
    <property type="entry name" value="TPR"/>
    <property type="match status" value="1"/>
</dbReference>
<evidence type="ECO:0000256" key="7">
    <source>
        <dbReference type="ARBA" id="ARBA00022679"/>
    </source>
</evidence>
<keyword evidence="10" id="KW-0418">Kinase</keyword>
<dbReference type="PRINTS" id="PR00344">
    <property type="entry name" value="BCTRLSENSOR"/>
</dbReference>
<dbReference type="PROSITE" id="PS00109">
    <property type="entry name" value="PROTEIN_KINASE_TYR"/>
    <property type="match status" value="1"/>
</dbReference>
<dbReference type="InterPro" id="IPR004358">
    <property type="entry name" value="Sig_transdc_His_kin-like_C"/>
</dbReference>
<dbReference type="SUPFAM" id="SSF52540">
    <property type="entry name" value="P-loop containing nucleoside triphosphate hydrolases"/>
    <property type="match status" value="1"/>
</dbReference>
<dbReference type="Gene3D" id="3.30.565.10">
    <property type="entry name" value="Histidine kinase-like ATPase, C-terminal domain"/>
    <property type="match status" value="1"/>
</dbReference>
<dbReference type="EC" id="2.7.13.3" evidence="3"/>
<dbReference type="SMART" id="SM00388">
    <property type="entry name" value="HisKA"/>
    <property type="match status" value="1"/>
</dbReference>
<dbReference type="Pfam" id="PF13191">
    <property type="entry name" value="AAA_16"/>
    <property type="match status" value="1"/>
</dbReference>
<feature type="domain" description="Response regulatory" evidence="22">
    <location>
        <begin position="1694"/>
        <end position="1810"/>
    </location>
</feature>
<keyword evidence="7" id="KW-0808">Transferase</keyword>
<keyword evidence="4" id="KW-1003">Cell membrane</keyword>
<dbReference type="RefSeq" id="WP_008672659.1">
    <property type="nucleotide sequence ID" value="NZ_ANOF01000204.1"/>
</dbReference>
<keyword evidence="9" id="KW-0547">Nucleotide-binding</keyword>
<evidence type="ECO:0000313" key="25">
    <source>
        <dbReference type="Proteomes" id="UP000011996"/>
    </source>
</evidence>
<evidence type="ECO:0000256" key="3">
    <source>
        <dbReference type="ARBA" id="ARBA00012438"/>
    </source>
</evidence>
<dbReference type="PANTHER" id="PTHR43047">
    <property type="entry name" value="TWO-COMPONENT HISTIDINE PROTEIN KINASE"/>
    <property type="match status" value="1"/>
</dbReference>
<evidence type="ECO:0000256" key="16">
    <source>
        <dbReference type="PROSITE-ProRule" id="PRU00169"/>
    </source>
</evidence>
<keyword evidence="6 16" id="KW-0597">Phosphoprotein</keyword>
<feature type="compositionally biased region" description="Polar residues" evidence="19">
    <location>
        <begin position="1985"/>
        <end position="1997"/>
    </location>
</feature>
<evidence type="ECO:0000256" key="6">
    <source>
        <dbReference type="ARBA" id="ARBA00022553"/>
    </source>
</evidence>
<evidence type="ECO:0000256" key="9">
    <source>
        <dbReference type="ARBA" id="ARBA00022741"/>
    </source>
</evidence>
<evidence type="ECO:0000259" key="23">
    <source>
        <dbReference type="PROSITE" id="PS50894"/>
    </source>
</evidence>
<protein>
    <recommendedName>
        <fullName evidence="3">histidine kinase</fullName>
        <ecNumber evidence="3">2.7.13.3</ecNumber>
    </recommendedName>
</protein>
<organism evidence="24 25">
    <name type="scientific">Rhodopirellula europaea SH398</name>
    <dbReference type="NCBI Taxonomy" id="1263868"/>
    <lineage>
        <taxon>Bacteria</taxon>
        <taxon>Pseudomonadati</taxon>
        <taxon>Planctomycetota</taxon>
        <taxon>Planctomycetia</taxon>
        <taxon>Pirellulales</taxon>
        <taxon>Pirellulaceae</taxon>
        <taxon>Rhodopirellula</taxon>
    </lineage>
</organism>
<feature type="region of interest" description="Disordered" evidence="19">
    <location>
        <begin position="1861"/>
        <end position="1884"/>
    </location>
</feature>
<dbReference type="CDD" id="cd00082">
    <property type="entry name" value="HisKA"/>
    <property type="match status" value="1"/>
</dbReference>
<dbReference type="FunFam" id="1.10.287.130:FF:000038">
    <property type="entry name" value="Sensory transduction histidine kinase"/>
    <property type="match status" value="1"/>
</dbReference>
<dbReference type="SUPFAM" id="SSF56112">
    <property type="entry name" value="Protein kinase-like (PK-like)"/>
    <property type="match status" value="1"/>
</dbReference>
<evidence type="ECO:0000256" key="2">
    <source>
        <dbReference type="ARBA" id="ARBA00004429"/>
    </source>
</evidence>
<comment type="subcellular location">
    <subcellularLocation>
        <location evidence="2">Cell inner membrane</location>
        <topology evidence="2">Multi-pass membrane protein</topology>
    </subcellularLocation>
</comment>
<dbReference type="InterPro" id="IPR029016">
    <property type="entry name" value="GAF-like_dom_sf"/>
</dbReference>
<dbReference type="InterPro" id="IPR008207">
    <property type="entry name" value="Sig_transdc_His_kin_Hpt_dom"/>
</dbReference>
<dbReference type="InterPro" id="IPR001789">
    <property type="entry name" value="Sig_transdc_resp-reg_receiver"/>
</dbReference>
<dbReference type="Pfam" id="PF01627">
    <property type="entry name" value="Hpt"/>
    <property type="match status" value="1"/>
</dbReference>
<feature type="coiled-coil region" evidence="18">
    <location>
        <begin position="1401"/>
        <end position="1428"/>
    </location>
</feature>
<dbReference type="InterPro" id="IPR003594">
    <property type="entry name" value="HATPase_dom"/>
</dbReference>
<name>M5RVA0_9BACT</name>
<dbReference type="InterPro" id="IPR036641">
    <property type="entry name" value="HPT_dom_sf"/>
</dbReference>
<dbReference type="FunFam" id="3.30.565.10:FF:000078">
    <property type="entry name" value="Two-component sensor histidine kinase"/>
    <property type="match status" value="1"/>
</dbReference>
<keyword evidence="18" id="KW-0175">Coiled coil</keyword>
<feature type="modified residue" description="Phosphohistidine" evidence="15">
    <location>
        <position position="1934"/>
    </location>
</feature>
<dbReference type="SUPFAM" id="SSF47384">
    <property type="entry name" value="Homodimeric domain of signal transducing histidine kinase"/>
    <property type="match status" value="1"/>
</dbReference>
<dbReference type="SMART" id="SM00387">
    <property type="entry name" value="HATPase_c"/>
    <property type="match status" value="1"/>
</dbReference>
<evidence type="ECO:0000313" key="24">
    <source>
        <dbReference type="EMBL" id="EMI23235.1"/>
    </source>
</evidence>
<dbReference type="Gene3D" id="3.30.450.40">
    <property type="match status" value="1"/>
</dbReference>
<dbReference type="InterPro" id="IPR036097">
    <property type="entry name" value="HisK_dim/P_sf"/>
</dbReference>
<dbReference type="STRING" id="1263868.RESH_06137"/>
<comment type="catalytic activity">
    <reaction evidence="1">
        <text>ATP + protein L-histidine = ADP + protein N-phospho-L-histidine.</text>
        <dbReference type="EC" id="2.7.13.3"/>
    </reaction>
</comment>
<feature type="domain" description="Protein kinase" evidence="20">
    <location>
        <begin position="17"/>
        <end position="274"/>
    </location>
</feature>
<dbReference type="Pfam" id="PF00069">
    <property type="entry name" value="Pkinase"/>
    <property type="match status" value="1"/>
</dbReference>
<dbReference type="GO" id="GO:0009927">
    <property type="term" value="F:histidine phosphotransfer kinase activity"/>
    <property type="evidence" value="ECO:0007669"/>
    <property type="project" value="TreeGrafter"/>
</dbReference>
<evidence type="ECO:0000256" key="12">
    <source>
        <dbReference type="ARBA" id="ARBA00022989"/>
    </source>
</evidence>
<dbReference type="Pfam" id="PF00072">
    <property type="entry name" value="Response_reg"/>
    <property type="match status" value="1"/>
</dbReference>
<comment type="caution">
    <text evidence="24">The sequence shown here is derived from an EMBL/GenBank/DDBJ whole genome shotgun (WGS) entry which is preliminary data.</text>
</comment>
<dbReference type="SUPFAM" id="SSF48452">
    <property type="entry name" value="TPR-like"/>
    <property type="match status" value="2"/>
</dbReference>
<feature type="domain" description="Histidine kinase" evidence="21">
    <location>
        <begin position="1438"/>
        <end position="1661"/>
    </location>
</feature>
<keyword evidence="13" id="KW-0902">Two-component regulatory system</keyword>
<dbReference type="Pfam" id="PF02518">
    <property type="entry name" value="HATPase_c"/>
    <property type="match status" value="1"/>
</dbReference>
<keyword evidence="17" id="KW-0802">TPR repeat</keyword>
<proteinExistence type="predicted"/>
<evidence type="ECO:0000256" key="1">
    <source>
        <dbReference type="ARBA" id="ARBA00000085"/>
    </source>
</evidence>
<dbReference type="SUPFAM" id="SSF47226">
    <property type="entry name" value="Histidine-containing phosphotransfer domain, HPT domain"/>
    <property type="match status" value="1"/>
</dbReference>
<dbReference type="Gene3D" id="1.10.287.130">
    <property type="match status" value="1"/>
</dbReference>
<dbReference type="PROSITE" id="PS50110">
    <property type="entry name" value="RESPONSE_REGULATORY"/>
    <property type="match status" value="1"/>
</dbReference>
<dbReference type="CDD" id="cd16922">
    <property type="entry name" value="HATPase_EvgS-ArcB-TorS-like"/>
    <property type="match status" value="1"/>
</dbReference>
<evidence type="ECO:0000256" key="11">
    <source>
        <dbReference type="ARBA" id="ARBA00022840"/>
    </source>
</evidence>
<dbReference type="Gene3D" id="1.20.120.160">
    <property type="entry name" value="HPT domain"/>
    <property type="match status" value="1"/>
</dbReference>
<dbReference type="PANTHER" id="PTHR43047:SF72">
    <property type="entry name" value="OSMOSENSING HISTIDINE PROTEIN KINASE SLN1"/>
    <property type="match status" value="1"/>
</dbReference>
<reference evidence="24 25" key="1">
    <citation type="journal article" date="2013" name="Mar. Genomics">
        <title>Expression of sulfatases in Rhodopirellula baltica and the diversity of sulfatases in the genus Rhodopirellula.</title>
        <authorList>
            <person name="Wegner C.E."/>
            <person name="Richter-Heitmann T."/>
            <person name="Klindworth A."/>
            <person name="Klockow C."/>
            <person name="Richter M."/>
            <person name="Achstetter T."/>
            <person name="Glockner F.O."/>
            <person name="Harder J."/>
        </authorList>
    </citation>
    <scope>NUCLEOTIDE SEQUENCE [LARGE SCALE GENOMIC DNA]</scope>
    <source>
        <strain evidence="24 25">SH398</strain>
    </source>
</reference>
<evidence type="ECO:0000256" key="5">
    <source>
        <dbReference type="ARBA" id="ARBA00022519"/>
    </source>
</evidence>
<evidence type="ECO:0000256" key="17">
    <source>
        <dbReference type="PROSITE-ProRule" id="PRU00339"/>
    </source>
</evidence>
<dbReference type="GO" id="GO:0005524">
    <property type="term" value="F:ATP binding"/>
    <property type="evidence" value="ECO:0007669"/>
    <property type="project" value="UniProtKB-KW"/>
</dbReference>
<keyword evidence="12" id="KW-1133">Transmembrane helix</keyword>
<dbReference type="GO" id="GO:0005886">
    <property type="term" value="C:plasma membrane"/>
    <property type="evidence" value="ECO:0007669"/>
    <property type="project" value="UniProtKB-SubCell"/>
</dbReference>
<dbReference type="Proteomes" id="UP000011996">
    <property type="component" value="Unassembled WGS sequence"/>
</dbReference>
<dbReference type="FunFam" id="1.25.40.10:FF:002516">
    <property type="entry name" value="Two-component signal transduction"/>
    <property type="match status" value="1"/>
</dbReference>
<evidence type="ECO:0000256" key="13">
    <source>
        <dbReference type="ARBA" id="ARBA00023012"/>
    </source>
</evidence>
<evidence type="ECO:0000256" key="10">
    <source>
        <dbReference type="ARBA" id="ARBA00022777"/>
    </source>
</evidence>
<accession>M5RVA0</accession>
<feature type="modified residue" description="4-aspartylphosphate" evidence="16">
    <location>
        <position position="1745"/>
    </location>
</feature>
<dbReference type="InterPro" id="IPR000719">
    <property type="entry name" value="Prot_kinase_dom"/>
</dbReference>
<dbReference type="InterPro" id="IPR041664">
    <property type="entry name" value="AAA_16"/>
</dbReference>
<evidence type="ECO:0000256" key="18">
    <source>
        <dbReference type="SAM" id="Coils"/>
    </source>
</evidence>
<feature type="region of interest" description="Disordered" evidence="19">
    <location>
        <begin position="1982"/>
        <end position="2005"/>
    </location>
</feature>
<dbReference type="GO" id="GO:0000155">
    <property type="term" value="F:phosphorelay sensor kinase activity"/>
    <property type="evidence" value="ECO:0007669"/>
    <property type="project" value="InterPro"/>
</dbReference>
<dbReference type="InterPro" id="IPR011990">
    <property type="entry name" value="TPR-like_helical_dom_sf"/>
</dbReference>
<keyword evidence="11 24" id="KW-0067">ATP-binding</keyword>
<dbReference type="InterPro" id="IPR019734">
    <property type="entry name" value="TPR_rpt"/>
</dbReference>
<dbReference type="Gene3D" id="3.40.50.2300">
    <property type="match status" value="1"/>
</dbReference>
<keyword evidence="5" id="KW-0997">Cell inner membrane</keyword>
<dbReference type="PATRIC" id="fig|1263868.3.peg.6658"/>
<feature type="domain" description="HPt" evidence="23">
    <location>
        <begin position="1895"/>
        <end position="1985"/>
    </location>
</feature>
<dbReference type="InterPro" id="IPR003661">
    <property type="entry name" value="HisK_dim/P_dom"/>
</dbReference>
<sequence length="2005" mass="223474">MSSLPPNNSDATSSQRYNVLKKLSNASVVSCFSAIDTTTGGKVILREVPKLFFQERGFHRFKTESRLTSGIYCETYSRPIDFMVGETHLQVVYPYVEGASLARRFRKRPLTATEAMLLAKDLFEALEQIHQIGCIHRDIRPSNIIVRDDARSVLCGYVPLWCPELFGKDDLLARECATYTSPELSGIIDHDISETSDLYSVGHVLYAALTGTPAFAGDVSEILYRHMTADPDAGCYPDETPSVVIALVEKLIRKEPRDRYQSASAVLDDVKTILHQLKTGGVADDFVIGNTDKRTVLIDPAFVGRDEHVRTLEKSLDNVLDGRSERVLLRSESGMGKTRLLNEVSRLASRKRFLVLRGRSLPDANQQPSAIWLQAMDQLVKHLTNDPIMLERTRERMEPYRQEVTTALPALAKAFGWGNAKLSGPDEFGQGRIVSAFRTLFTELGTPDTSVMITLDDCQWMDDQSFRILQAICECPARHLFLFAVTRPSEGMCTRLNDDLSFPVKLELGPLTDQAVQQLAESMAGQLPTEAIEVVQRFAGGSPFMASAIVRGLVESSALRPADKCWVVDDAKLSSFQAADDASEILVDRLTRLPVETRELLTAAAVIGRDFNLEVAADLVGIRLADAHRAIHPARVQRLVWSRPDRVLAFVHDKIRESILEELSADRIRSMHGQIGQYYVEHEPLEFFKLAYHFDAAELHEQALPFALRAAEIARNSFSLVSAEEQLRIATRAICHADRSKQHHIEMMMSDVLMLQGEYDKSEAWLDQAFESAQTDTHNARVLLKRGELHFKRGSKNLAVECFEASLRQLKQPVCNNRLSLMARIALEATRQVRNSLLPCFIGRRCGQPSEEEQMSLSLYSQIAHAYWYTRDKYYTLWAHLRSMNAAERFQPTRYLAQSYSEHAPVMTLLRWEKRGVEYARRSLEIRKAFSDVWGQGQTRNFLSILLLSFSRYEQCVEQAGQAVKMLERTGDYWEVHIARYQLAASLYRLGRHKEALEQSRINFESAMKRGDYQATGNIIDVWARSTNGDIPEEIIENELARDLADSQRMSQVLLAKGVREYYQDRFAEAVQSFSRAISVAEDTRVSNTYVSPAYPWRCTAMRRLLETSVPRSAQRRRKAIGELAYATKSAIKVSKQFTNEIPHAYRERGAYLALAGKLRASRACFQKSLQVAESQGAVVAHAKTMILFAEYAAEFGWPIDSEAIEEARGTLSELECSDYDVNEGGSLSLVNRFDSLLASGRRIATSVLPEQIYQEVRRAATKILRGEQVFLITRTEDERLNTVPSGMPFDPAIVIEVDRTRQTVVTDVENAVSNGIATTKQGTFLCSPVDVNDKTVSYLYVSNERFSNLYDDDEIRIADYLTSAAGAAMEKANSFQQLQDLNLNLEKKVHERTESVVRHSKELELTAQQLTATKEKLQVAKTAAEAANHAKSEFLARMSHEIRTPITGILGFTELLLRGVVTDDAERESHLQTIHSNGFHLLNLLNDILDISKIEADKIETERVLCNPSWMVQDVIASLRSKAIEKDISLEIRVDSDFPEEIYSDPTRLRQILTNLTSNAIKFTNQGGVTISISAVGSGEAGSKMKIVVEDSGIGMTEEQTAFIFEPFKQADVSTTREYGGTGLGLSISKRLAEALDGTLEVESKRGVGTQMILDFNIECPSGVRMLSPAEVLLPSNGVKDNQFDVVDLTGVRVLVVDDCETNRRLLSLLLQDAGAEVEIRCNGREAVDALRSEPSMVDIVLMDMQMPVMDGYTATSALREQGFQAPIVALTANAMTGDEIRCREAGCTDYQTKPLDLNALLQCVAGNTVGGNGDTPKVASIDELAPMIDEPTTAIVEAMPSIEMDSQSQVEGEPLVVSTGGLSHENQEPEVSPNAEQEPLNEEANSKKEKIFNYDWLHEFACDLIDQLDETMPSIINAYDRGDLEQVGKHLHQIRGSGGTVGLLQLSEIAAQGESAIEVSEWETLRNTLTELQNYVSEAIQEKSPSSDNASTGSLDASADISG</sequence>
<dbReference type="SUPFAM" id="SSF55781">
    <property type="entry name" value="GAF domain-like"/>
    <property type="match status" value="1"/>
</dbReference>
<dbReference type="InterPro" id="IPR011009">
    <property type="entry name" value="Kinase-like_dom_sf"/>
</dbReference>
<dbReference type="InterPro" id="IPR036890">
    <property type="entry name" value="HATPase_C_sf"/>
</dbReference>
<dbReference type="Gene3D" id="1.25.40.10">
    <property type="entry name" value="Tetratricopeptide repeat domain"/>
    <property type="match status" value="3"/>
</dbReference>
<feature type="repeat" description="TPR" evidence="17">
    <location>
        <begin position="1051"/>
        <end position="1084"/>
    </location>
</feature>
<dbReference type="SUPFAM" id="SSF55874">
    <property type="entry name" value="ATPase domain of HSP90 chaperone/DNA topoisomerase II/histidine kinase"/>
    <property type="match status" value="1"/>
</dbReference>
<evidence type="ECO:0000256" key="14">
    <source>
        <dbReference type="ARBA" id="ARBA00023136"/>
    </source>
</evidence>
<dbReference type="Gene3D" id="3.40.50.300">
    <property type="entry name" value="P-loop containing nucleotide triphosphate hydrolases"/>
    <property type="match status" value="1"/>
</dbReference>
<dbReference type="EMBL" id="ANOF01000204">
    <property type="protein sequence ID" value="EMI23235.1"/>
    <property type="molecule type" value="Genomic_DNA"/>
</dbReference>
<evidence type="ECO:0000256" key="4">
    <source>
        <dbReference type="ARBA" id="ARBA00022475"/>
    </source>
</evidence>
<dbReference type="CDD" id="cd17546">
    <property type="entry name" value="REC_hyHK_CKI1_RcsC-like"/>
    <property type="match status" value="1"/>
</dbReference>
<gene>
    <name evidence="24" type="ORF">RESH_06137</name>
</gene>
<dbReference type="SMART" id="SM00220">
    <property type="entry name" value="S_TKc"/>
    <property type="match status" value="1"/>
</dbReference>
<dbReference type="InterPro" id="IPR005467">
    <property type="entry name" value="His_kinase_dom"/>
</dbReference>
<dbReference type="PROSITE" id="PS50011">
    <property type="entry name" value="PROTEIN_KINASE_DOM"/>
    <property type="match status" value="1"/>
</dbReference>
<keyword evidence="8" id="KW-0812">Transmembrane</keyword>
<dbReference type="InterPro" id="IPR008266">
    <property type="entry name" value="Tyr_kinase_AS"/>
</dbReference>
<evidence type="ECO:0000259" key="21">
    <source>
        <dbReference type="PROSITE" id="PS50109"/>
    </source>
</evidence>
<dbReference type="Gene3D" id="1.10.510.10">
    <property type="entry name" value="Transferase(Phosphotransferase) domain 1"/>
    <property type="match status" value="1"/>
</dbReference>
<dbReference type="SUPFAM" id="SSF52172">
    <property type="entry name" value="CheY-like"/>
    <property type="match status" value="1"/>
</dbReference>
<evidence type="ECO:0000256" key="8">
    <source>
        <dbReference type="ARBA" id="ARBA00022692"/>
    </source>
</evidence>
<dbReference type="PROSITE" id="PS50894">
    <property type="entry name" value="HPT"/>
    <property type="match status" value="1"/>
</dbReference>
<dbReference type="InterPro" id="IPR011006">
    <property type="entry name" value="CheY-like_superfamily"/>
</dbReference>
<dbReference type="SMART" id="SM00028">
    <property type="entry name" value="TPR"/>
    <property type="match status" value="5"/>
</dbReference>
<dbReference type="PROSITE" id="PS50109">
    <property type="entry name" value="HIS_KIN"/>
    <property type="match status" value="1"/>
</dbReference>
<evidence type="ECO:0000256" key="15">
    <source>
        <dbReference type="PROSITE-ProRule" id="PRU00110"/>
    </source>
</evidence>
<dbReference type="Pfam" id="PF00512">
    <property type="entry name" value="HisKA"/>
    <property type="match status" value="1"/>
</dbReference>
<dbReference type="SMART" id="SM00448">
    <property type="entry name" value="REC"/>
    <property type="match status" value="1"/>
</dbReference>